<name>A0A327MPI1_PSEFL</name>
<evidence type="ECO:0000313" key="2">
    <source>
        <dbReference type="Proteomes" id="UP000249493"/>
    </source>
</evidence>
<evidence type="ECO:0000313" key="1">
    <source>
        <dbReference type="EMBL" id="RAI64741.1"/>
    </source>
</evidence>
<dbReference type="AlphaFoldDB" id="A0A327MPI1"/>
<sequence>MEKLSEACVMISIGSFVHTTRSADLCYVLRSNSQKSELRICRLLDGRAYWLPSKHVIAEAQPAERFREHVRAVVDVEKATNASAPVKFSNFSEYLIEYLSSAFASNSKHVIDATVNFLIIVLNEQDNGDFERSFEVFYQDVCWFCYQLGMENPSESIVRVRLASIKAQSSTDPGAGDGCDEV</sequence>
<reference evidence="1 2" key="1">
    <citation type="submission" date="2018-06" db="EMBL/GenBank/DDBJ databases">
        <authorList>
            <person name="Zhirakovskaya E."/>
        </authorList>
    </citation>
    <scope>NUCLEOTIDE SEQUENCE [LARGE SCALE GENOMIC DNA]</scope>
    <source>
        <strain evidence="1 2">LY3</strain>
    </source>
</reference>
<organism evidence="1 2">
    <name type="scientific">Pseudomonas fluorescens</name>
    <dbReference type="NCBI Taxonomy" id="294"/>
    <lineage>
        <taxon>Bacteria</taxon>
        <taxon>Pseudomonadati</taxon>
        <taxon>Pseudomonadota</taxon>
        <taxon>Gammaproteobacteria</taxon>
        <taxon>Pseudomonadales</taxon>
        <taxon>Pseudomonadaceae</taxon>
        <taxon>Pseudomonas</taxon>
    </lineage>
</organism>
<dbReference type="EMBL" id="QLIN01000014">
    <property type="protein sequence ID" value="RAI64741.1"/>
    <property type="molecule type" value="Genomic_DNA"/>
</dbReference>
<comment type="caution">
    <text evidence="1">The sequence shown here is derived from an EMBL/GenBank/DDBJ whole genome shotgun (WGS) entry which is preliminary data.</text>
</comment>
<protein>
    <submittedName>
        <fullName evidence="1">Uncharacterized protein</fullName>
    </submittedName>
</protein>
<proteinExistence type="predicted"/>
<gene>
    <name evidence="1" type="ORF">DOZ80_25045</name>
</gene>
<accession>A0A327MPI1</accession>
<dbReference type="Proteomes" id="UP000249493">
    <property type="component" value="Unassembled WGS sequence"/>
</dbReference>